<keyword evidence="3" id="KW-1185">Reference proteome</keyword>
<feature type="region of interest" description="Disordered" evidence="1">
    <location>
        <begin position="68"/>
        <end position="90"/>
    </location>
</feature>
<dbReference type="AlphaFoldDB" id="A0A9P4NIJ8"/>
<dbReference type="Proteomes" id="UP000800235">
    <property type="component" value="Unassembled WGS sequence"/>
</dbReference>
<gene>
    <name evidence="2" type="ORF">EJ08DRAFT_462718</name>
</gene>
<feature type="compositionally biased region" description="Polar residues" evidence="1">
    <location>
        <begin position="79"/>
        <end position="88"/>
    </location>
</feature>
<dbReference type="EMBL" id="MU007086">
    <property type="protein sequence ID" value="KAF2423012.1"/>
    <property type="molecule type" value="Genomic_DNA"/>
</dbReference>
<reference evidence="2" key="1">
    <citation type="journal article" date="2020" name="Stud. Mycol.">
        <title>101 Dothideomycetes genomes: a test case for predicting lifestyles and emergence of pathogens.</title>
        <authorList>
            <person name="Haridas S."/>
            <person name="Albert R."/>
            <person name="Binder M."/>
            <person name="Bloem J."/>
            <person name="Labutti K."/>
            <person name="Salamov A."/>
            <person name="Andreopoulos B."/>
            <person name="Baker S."/>
            <person name="Barry K."/>
            <person name="Bills G."/>
            <person name="Bluhm B."/>
            <person name="Cannon C."/>
            <person name="Castanera R."/>
            <person name="Culley D."/>
            <person name="Daum C."/>
            <person name="Ezra D."/>
            <person name="Gonzalez J."/>
            <person name="Henrissat B."/>
            <person name="Kuo A."/>
            <person name="Liang C."/>
            <person name="Lipzen A."/>
            <person name="Lutzoni F."/>
            <person name="Magnuson J."/>
            <person name="Mondo S."/>
            <person name="Nolan M."/>
            <person name="Ohm R."/>
            <person name="Pangilinan J."/>
            <person name="Park H.-J."/>
            <person name="Ramirez L."/>
            <person name="Alfaro M."/>
            <person name="Sun H."/>
            <person name="Tritt A."/>
            <person name="Yoshinaga Y."/>
            <person name="Zwiers L.-H."/>
            <person name="Turgeon B."/>
            <person name="Goodwin S."/>
            <person name="Spatafora J."/>
            <person name="Crous P."/>
            <person name="Grigoriev I."/>
        </authorList>
    </citation>
    <scope>NUCLEOTIDE SEQUENCE</scope>
    <source>
        <strain evidence="2">CBS 130266</strain>
    </source>
</reference>
<sequence length="172" mass="18906">MSVTSVADILFSAYTITPGEVVPVSFERYRGSSMSLVCEEDPHTLRRVKGKTPWTDYTITTSSGLDTTDGNSFFRRSRTNSGSKTPKTPKTPLLNMMFCRDNRISDGPCENWYGVGPSHSKRKKHRMATVLAASFLSLCSTSRSNTSHDWLASAQHGIALPSKSPVRLRGGS</sequence>
<evidence type="ECO:0000256" key="1">
    <source>
        <dbReference type="SAM" id="MobiDB-lite"/>
    </source>
</evidence>
<comment type="caution">
    <text evidence="2">The sequence shown here is derived from an EMBL/GenBank/DDBJ whole genome shotgun (WGS) entry which is preliminary data.</text>
</comment>
<protein>
    <submittedName>
        <fullName evidence="2">Uncharacterized protein</fullName>
    </submittedName>
</protein>
<proteinExistence type="predicted"/>
<organism evidence="2 3">
    <name type="scientific">Tothia fuscella</name>
    <dbReference type="NCBI Taxonomy" id="1048955"/>
    <lineage>
        <taxon>Eukaryota</taxon>
        <taxon>Fungi</taxon>
        <taxon>Dikarya</taxon>
        <taxon>Ascomycota</taxon>
        <taxon>Pezizomycotina</taxon>
        <taxon>Dothideomycetes</taxon>
        <taxon>Pleosporomycetidae</taxon>
        <taxon>Venturiales</taxon>
        <taxon>Cylindrosympodiaceae</taxon>
        <taxon>Tothia</taxon>
    </lineage>
</organism>
<evidence type="ECO:0000313" key="3">
    <source>
        <dbReference type="Proteomes" id="UP000800235"/>
    </source>
</evidence>
<accession>A0A9P4NIJ8</accession>
<name>A0A9P4NIJ8_9PEZI</name>
<evidence type="ECO:0000313" key="2">
    <source>
        <dbReference type="EMBL" id="KAF2423012.1"/>
    </source>
</evidence>